<dbReference type="EMBL" id="QKSB01000001">
    <property type="protein sequence ID" value="PZE18939.1"/>
    <property type="molecule type" value="Genomic_DNA"/>
</dbReference>
<keyword evidence="1" id="KW-0472">Membrane</keyword>
<name>A0A2W1N2M8_9FLAO</name>
<dbReference type="Proteomes" id="UP000249248">
    <property type="component" value="Unassembled WGS sequence"/>
</dbReference>
<dbReference type="OrthoDB" id="1132160at2"/>
<dbReference type="AlphaFoldDB" id="A0A2W1N2M8"/>
<keyword evidence="3" id="KW-1185">Reference proteome</keyword>
<dbReference type="RefSeq" id="WP_111061840.1">
    <property type="nucleotide sequence ID" value="NZ_JBHUCU010000007.1"/>
</dbReference>
<feature type="transmembrane region" description="Helical" evidence="1">
    <location>
        <begin position="35"/>
        <end position="59"/>
    </location>
</feature>
<feature type="transmembrane region" description="Helical" evidence="1">
    <location>
        <begin position="6"/>
        <end position="28"/>
    </location>
</feature>
<evidence type="ECO:0000313" key="2">
    <source>
        <dbReference type="EMBL" id="PZE18939.1"/>
    </source>
</evidence>
<proteinExistence type="predicted"/>
<protein>
    <submittedName>
        <fullName evidence="2">Rod shape-determining protein MreD</fullName>
    </submittedName>
</protein>
<feature type="transmembrane region" description="Helical" evidence="1">
    <location>
        <begin position="143"/>
        <end position="166"/>
    </location>
</feature>
<sequence>MSNQWIQYGIYFVAFLLIQGLIINNIALSIYVYPMVYVIAIMMLPFETNVLLAMGIALIMGFGLDILSDTFGLHTSASLFLAYIRPFILKVLQPRDGYENNKLPTVHDMGYTWFLAYAFVCLILHHTWFFAFEIFRFDLIGLLVLKVIFSSLASFILIFIFQFLFYKPSK</sequence>
<feature type="transmembrane region" description="Helical" evidence="1">
    <location>
        <begin position="110"/>
        <end position="131"/>
    </location>
</feature>
<evidence type="ECO:0000313" key="3">
    <source>
        <dbReference type="Proteomes" id="UP000249248"/>
    </source>
</evidence>
<gene>
    <name evidence="2" type="ORF">DNU06_03670</name>
</gene>
<reference evidence="2 3" key="1">
    <citation type="submission" date="2018-06" db="EMBL/GenBank/DDBJ databases">
        <title>The draft genome sequence of Crocinitomix sp. SM1701.</title>
        <authorList>
            <person name="Zhang X."/>
        </authorList>
    </citation>
    <scope>NUCLEOTIDE SEQUENCE [LARGE SCALE GENOMIC DNA]</scope>
    <source>
        <strain evidence="2 3">SM1701</strain>
    </source>
</reference>
<comment type="caution">
    <text evidence="2">The sequence shown here is derived from an EMBL/GenBank/DDBJ whole genome shotgun (WGS) entry which is preliminary data.</text>
</comment>
<organism evidence="2 3">
    <name type="scientific">Putridiphycobacter roseus</name>
    <dbReference type="NCBI Taxonomy" id="2219161"/>
    <lineage>
        <taxon>Bacteria</taxon>
        <taxon>Pseudomonadati</taxon>
        <taxon>Bacteroidota</taxon>
        <taxon>Flavobacteriia</taxon>
        <taxon>Flavobacteriales</taxon>
        <taxon>Crocinitomicaceae</taxon>
        <taxon>Putridiphycobacter</taxon>
    </lineage>
</organism>
<evidence type="ECO:0000256" key="1">
    <source>
        <dbReference type="SAM" id="Phobius"/>
    </source>
</evidence>
<accession>A0A2W1N2M8</accession>
<keyword evidence="1" id="KW-0812">Transmembrane</keyword>
<keyword evidence="1" id="KW-1133">Transmembrane helix</keyword>